<dbReference type="EMBL" id="JAFBMS010000006">
    <property type="protein sequence ID" value="KAG9351714.1"/>
    <property type="molecule type" value="Genomic_DNA"/>
</dbReference>
<feature type="region of interest" description="Disordered" evidence="1">
    <location>
        <begin position="160"/>
        <end position="181"/>
    </location>
</feature>
<comment type="caution">
    <text evidence="2">The sequence shown here is derived from an EMBL/GenBank/DDBJ whole genome shotgun (WGS) entry which is preliminary data.</text>
</comment>
<sequence length="914" mass="101517">MLNRVKADSHIARAVKFIRETQVKDFGRRGSGTGLSQISSAEMEISANEGDKDSSKHSPGCQLSSLMNGSVFSLSGVKIGPFCFFCFYAQCVQRQECRAYRRGGPCQLQRKPVGNFRTPHTDTFISNSVQASENGKCEGSAWYDSVQCWSFGQEKFHRKEGEQGWVRQSSGESDREKGSGNCSGWSGPFGTHALNWHGNTATGKEEGPERQSYSACVQCPMEERGGTDSCAILGSRSPVAPKTERAGRINSHGFPLLRIVWCLAASGCFLWPYGKDTPHRSWAFPFTKWRAAPEPTSHRGEEKDVLSLVLFGFLSPCSGRTVQRRLHHKHRGRLWNDIRNQAKGSEEEEVGYVKGRNDHALLVPPVTEVVCNHPFTYERTVHHTLGPQNSAPYTGPSKQCTIHRALRTVHPTLGPQNSAPYTGPSEQCTLHWALRTVHPTLGPQNSAPYTGPSEQCTLHWALRTVHPTLGPQNSAPYTGPSEQCTLHWAFRAEHAIYLAINCLQMAENPPVNSSTTPRPGDALIVLCPCQTANDMHLGARNTALSAIRRQTRSCDEASQHSTTGSEREASLAFIQPLLISECQLMRSTAVIKPQHRLSDGDNGHNSPHAITWVRKCQPEACGYGNGGRGEGERKNEGQRVAESSQTCSQKSTCDPHTNPFSQDFPLQSGRGLSRHSPFPEDYQRETETPDPDKQGPTFSSQSGEMGTEFTLNPDNCFIEKERKSRRQPVWKVVLKHGPTKNLGALKLVLKRIRPAIPPFENIEGQHQRGPQQDLQPLKRAHLPPKKRWKNLFICLYHLVTTEALNMQPTPPSSHLPSQHVPLESVLRDGIFTKPYSIPAGLSSWTTSTSQSSQHQITFGLISEAYTGEALVENLVNLKEWPFCDGKAYSCFTQHHNVSLRLTLKLTAEHTTIQR</sequence>
<dbReference type="Proteomes" id="UP000824540">
    <property type="component" value="Unassembled WGS sequence"/>
</dbReference>
<keyword evidence="3" id="KW-1185">Reference proteome</keyword>
<feature type="compositionally biased region" description="Polar residues" evidence="1">
    <location>
        <begin position="641"/>
        <end position="665"/>
    </location>
</feature>
<name>A0A8T2PGU3_9TELE</name>
<organism evidence="2 3">
    <name type="scientific">Albula glossodonta</name>
    <name type="common">roundjaw bonefish</name>
    <dbReference type="NCBI Taxonomy" id="121402"/>
    <lineage>
        <taxon>Eukaryota</taxon>
        <taxon>Metazoa</taxon>
        <taxon>Chordata</taxon>
        <taxon>Craniata</taxon>
        <taxon>Vertebrata</taxon>
        <taxon>Euteleostomi</taxon>
        <taxon>Actinopterygii</taxon>
        <taxon>Neopterygii</taxon>
        <taxon>Teleostei</taxon>
        <taxon>Albuliformes</taxon>
        <taxon>Albulidae</taxon>
        <taxon>Albula</taxon>
    </lineage>
</organism>
<evidence type="ECO:0000313" key="3">
    <source>
        <dbReference type="Proteomes" id="UP000824540"/>
    </source>
</evidence>
<evidence type="ECO:0000313" key="2">
    <source>
        <dbReference type="EMBL" id="KAG9351714.1"/>
    </source>
</evidence>
<reference evidence="2" key="1">
    <citation type="thesis" date="2021" institute="BYU ScholarsArchive" country="Provo, UT, USA">
        <title>Applications of and Algorithms for Genome Assembly and Genomic Analyses with an Emphasis on Marine Teleosts.</title>
        <authorList>
            <person name="Pickett B.D."/>
        </authorList>
    </citation>
    <scope>NUCLEOTIDE SEQUENCE</scope>
    <source>
        <strain evidence="2">HI-2016</strain>
    </source>
</reference>
<feature type="region of interest" description="Disordered" evidence="1">
    <location>
        <begin position="624"/>
        <end position="712"/>
    </location>
</feature>
<feature type="compositionally biased region" description="Basic and acidic residues" evidence="1">
    <location>
        <begin position="677"/>
        <end position="693"/>
    </location>
</feature>
<feature type="compositionally biased region" description="Polar residues" evidence="1">
    <location>
        <begin position="696"/>
        <end position="712"/>
    </location>
</feature>
<protein>
    <submittedName>
        <fullName evidence="2">Uncharacterized protein</fullName>
    </submittedName>
</protein>
<feature type="compositionally biased region" description="Basic and acidic residues" evidence="1">
    <location>
        <begin position="629"/>
        <end position="639"/>
    </location>
</feature>
<accession>A0A8T2PGU3</accession>
<dbReference type="AlphaFoldDB" id="A0A8T2PGU3"/>
<proteinExistence type="predicted"/>
<evidence type="ECO:0000256" key="1">
    <source>
        <dbReference type="SAM" id="MobiDB-lite"/>
    </source>
</evidence>
<gene>
    <name evidence="2" type="ORF">JZ751_022965</name>
</gene>